<feature type="compositionally biased region" description="Basic and acidic residues" evidence="1">
    <location>
        <begin position="164"/>
        <end position="177"/>
    </location>
</feature>
<dbReference type="Proteomes" id="UP000290289">
    <property type="component" value="Chromosome 11"/>
</dbReference>
<feature type="region of interest" description="Disordered" evidence="1">
    <location>
        <begin position="91"/>
        <end position="135"/>
    </location>
</feature>
<evidence type="ECO:0000256" key="2">
    <source>
        <dbReference type="SAM" id="Phobius"/>
    </source>
</evidence>
<dbReference type="STRING" id="3750.A0A498IGF5"/>
<comment type="caution">
    <text evidence="3">The sequence shown here is derived from an EMBL/GenBank/DDBJ whole genome shotgun (WGS) entry which is preliminary data.</text>
</comment>
<accession>A0A498IGF5</accession>
<sequence length="251" mass="29376">MDDQNQQTLTNYYYNSIDNQHLKKIAKFLLSAFVFSFCFSRSYMLSFLHSFNFYFSTFPYQLFTHAINKNFIFFICNMLFVVLAKHSGLTQPPSTQSYASNDETSFKNTEGGSDFGSPILETEEPVLPKEDTKTGRMDSLENVAAEEEHESEPLINQVEKHAEKEVVEEYEEQKEQEQESMLLVEEEEEEEEEEDEEDDDDDDDGKLAEEDEDVTGRFGNSTEELNKKFEDFINRMKEELRIEAQRQLIMV</sequence>
<dbReference type="EMBL" id="RDQH01000337">
    <property type="protein sequence ID" value="RXH82678.1"/>
    <property type="molecule type" value="Genomic_DNA"/>
</dbReference>
<proteinExistence type="predicted"/>
<feature type="compositionally biased region" description="Basic and acidic residues" evidence="1">
    <location>
        <begin position="126"/>
        <end position="135"/>
    </location>
</feature>
<keyword evidence="2" id="KW-0812">Transmembrane</keyword>
<reference evidence="3 4" key="1">
    <citation type="submission" date="2018-10" db="EMBL/GenBank/DDBJ databases">
        <title>A high-quality apple genome assembly.</title>
        <authorList>
            <person name="Hu J."/>
        </authorList>
    </citation>
    <scope>NUCLEOTIDE SEQUENCE [LARGE SCALE GENOMIC DNA]</scope>
    <source>
        <strain evidence="4">cv. HFTH1</strain>
        <tissue evidence="3">Young leaf</tissue>
    </source>
</reference>
<feature type="region of interest" description="Disordered" evidence="1">
    <location>
        <begin position="164"/>
        <end position="226"/>
    </location>
</feature>
<keyword evidence="4" id="KW-1185">Reference proteome</keyword>
<organism evidence="3 4">
    <name type="scientific">Malus domestica</name>
    <name type="common">Apple</name>
    <name type="synonym">Pyrus malus</name>
    <dbReference type="NCBI Taxonomy" id="3750"/>
    <lineage>
        <taxon>Eukaryota</taxon>
        <taxon>Viridiplantae</taxon>
        <taxon>Streptophyta</taxon>
        <taxon>Embryophyta</taxon>
        <taxon>Tracheophyta</taxon>
        <taxon>Spermatophyta</taxon>
        <taxon>Magnoliopsida</taxon>
        <taxon>eudicotyledons</taxon>
        <taxon>Gunneridae</taxon>
        <taxon>Pentapetalae</taxon>
        <taxon>rosids</taxon>
        <taxon>fabids</taxon>
        <taxon>Rosales</taxon>
        <taxon>Rosaceae</taxon>
        <taxon>Amygdaloideae</taxon>
        <taxon>Maleae</taxon>
        <taxon>Malus</taxon>
    </lineage>
</organism>
<evidence type="ECO:0008006" key="5">
    <source>
        <dbReference type="Google" id="ProtNLM"/>
    </source>
</evidence>
<dbReference type="PANTHER" id="PTHR34947:SF2">
    <property type="entry name" value="TRANSMEMBRANE PROTEIN"/>
    <property type="match status" value="1"/>
</dbReference>
<gene>
    <name evidence="3" type="ORF">DVH24_002450</name>
</gene>
<feature type="transmembrane region" description="Helical" evidence="2">
    <location>
        <begin position="66"/>
        <end position="84"/>
    </location>
</feature>
<evidence type="ECO:0000313" key="3">
    <source>
        <dbReference type="EMBL" id="RXH82678.1"/>
    </source>
</evidence>
<name>A0A498IGF5_MALDO</name>
<feature type="compositionally biased region" description="Acidic residues" evidence="1">
    <location>
        <begin position="184"/>
        <end position="213"/>
    </location>
</feature>
<feature type="compositionally biased region" description="Polar residues" evidence="1">
    <location>
        <begin position="91"/>
        <end position="111"/>
    </location>
</feature>
<feature type="transmembrane region" description="Helical" evidence="2">
    <location>
        <begin position="28"/>
        <end position="46"/>
    </location>
</feature>
<keyword evidence="2" id="KW-0472">Membrane</keyword>
<dbReference type="PANTHER" id="PTHR34947">
    <property type="entry name" value="TRANSMEMBRANE PROTEIN"/>
    <property type="match status" value="1"/>
</dbReference>
<evidence type="ECO:0000313" key="4">
    <source>
        <dbReference type="Proteomes" id="UP000290289"/>
    </source>
</evidence>
<protein>
    <recommendedName>
        <fullName evidence="5">DUF4408 domain-containing protein</fullName>
    </recommendedName>
</protein>
<dbReference type="AlphaFoldDB" id="A0A498IGF5"/>
<evidence type="ECO:0000256" key="1">
    <source>
        <dbReference type="SAM" id="MobiDB-lite"/>
    </source>
</evidence>
<keyword evidence="2" id="KW-1133">Transmembrane helix</keyword>